<reference evidence="1 2" key="1">
    <citation type="submission" date="2018-06" db="EMBL/GenBank/DDBJ databases">
        <authorList>
            <consortium name="Pathogen Informatics"/>
            <person name="Doyle S."/>
        </authorList>
    </citation>
    <scope>NUCLEOTIDE SEQUENCE [LARGE SCALE GENOMIC DNA]</scope>
    <source>
        <strain evidence="1 2">NCTC11370</strain>
    </source>
</reference>
<accession>A0A377GDS4</accession>
<dbReference type="AlphaFoldDB" id="A0A377GDS4"/>
<organism evidence="1 2">
    <name type="scientific">Fluoribacter dumoffii</name>
    <dbReference type="NCBI Taxonomy" id="463"/>
    <lineage>
        <taxon>Bacteria</taxon>
        <taxon>Pseudomonadati</taxon>
        <taxon>Pseudomonadota</taxon>
        <taxon>Gammaproteobacteria</taxon>
        <taxon>Legionellales</taxon>
        <taxon>Legionellaceae</taxon>
        <taxon>Fluoribacter</taxon>
    </lineage>
</organism>
<evidence type="ECO:0000313" key="1">
    <source>
        <dbReference type="EMBL" id="STO22957.1"/>
    </source>
</evidence>
<gene>
    <name evidence="1" type="ORF">NCTC11370_03059</name>
</gene>
<protein>
    <submittedName>
        <fullName evidence="1">Uncharacterized protein</fullName>
    </submittedName>
</protein>
<dbReference type="Proteomes" id="UP000254554">
    <property type="component" value="Unassembled WGS sequence"/>
</dbReference>
<dbReference type="EMBL" id="UGGT01000001">
    <property type="protein sequence ID" value="STO22957.1"/>
    <property type="molecule type" value="Genomic_DNA"/>
</dbReference>
<proteinExistence type="predicted"/>
<name>A0A377GDS4_9GAMM</name>
<evidence type="ECO:0000313" key="2">
    <source>
        <dbReference type="Proteomes" id="UP000254554"/>
    </source>
</evidence>
<sequence length="300" mass="35086">MTETFYPNVEKPISLEAFIQFIDNNPMIEALKSSEYKPEYLETIAQKFAQLALNKTFLAKQLANELKNFRTFQPDNQFKPSTIIIHRGTQYVIRAVIWMPVSERYQARIFSYFEPHDHNFDFFTANYFGPGYKTRIYHYDYEQVKGIPGEEINLEFIEECYLTQDKVMYYYGSRDAHIQYPPESITVSLNLILPKTHPAKRRQYEFELLEKNGKAKIILGNLDRLAQMRTLIDTAIKLGDSNSIELIRKIARTHSNEQMRAIAWRAILAHHPDKSSPDLALALEDKSEYVKASLAEWIKN</sequence>
<dbReference type="STRING" id="1094715.GCA_000236165_03045"/>
<dbReference type="GeneID" id="93293940"/>
<keyword evidence="2" id="KW-1185">Reference proteome</keyword>
<dbReference type="RefSeq" id="WP_010655078.1">
    <property type="nucleotide sequence ID" value="NZ_JAPHOO010000002.1"/>
</dbReference>
<dbReference type="OrthoDB" id="8778913at2"/>